<reference evidence="1 2" key="1">
    <citation type="submission" date="2019-09" db="EMBL/GenBank/DDBJ databases">
        <title>The complete genome of Methanoplanus sp. FWC-SCC4.</title>
        <authorList>
            <person name="Chen S.-C."/>
            <person name="Zhou Y.-Z."/>
            <person name="Lai M.-C."/>
        </authorList>
    </citation>
    <scope>NUCLEOTIDE SEQUENCE [LARGE SCALE GENOMIC DNA]</scope>
    <source>
        <strain evidence="1 2">FWC-SCC4</strain>
    </source>
</reference>
<accession>A0AA97FE89</accession>
<evidence type="ECO:0000313" key="2">
    <source>
        <dbReference type="Proteomes" id="UP001301797"/>
    </source>
</evidence>
<dbReference type="GeneID" id="85230086"/>
<dbReference type="Proteomes" id="UP001301797">
    <property type="component" value="Chromosome"/>
</dbReference>
<evidence type="ECO:0000313" key="1">
    <source>
        <dbReference type="EMBL" id="WOF16624.1"/>
    </source>
</evidence>
<name>A0AA97FE89_9EURY</name>
<dbReference type="RefSeq" id="WP_317136047.1">
    <property type="nucleotide sequence ID" value="NZ_CP043875.1"/>
</dbReference>
<dbReference type="EMBL" id="CP043875">
    <property type="protein sequence ID" value="WOF16624.1"/>
    <property type="molecule type" value="Genomic_DNA"/>
</dbReference>
<organism evidence="1 2">
    <name type="scientific">Methanochimaera problematica</name>
    <dbReference type="NCBI Taxonomy" id="2609417"/>
    <lineage>
        <taxon>Archaea</taxon>
        <taxon>Methanobacteriati</taxon>
        <taxon>Methanobacteriota</taxon>
        <taxon>Stenosarchaea group</taxon>
        <taxon>Methanomicrobia</taxon>
        <taxon>Methanomicrobiales</taxon>
        <taxon>Methanomicrobiaceae</taxon>
        <taxon>Methanochimaera</taxon>
    </lineage>
</organism>
<sequence length="124" mass="14800">MRIFRSVRHKSCADGTRMKEFLISVPVPDDFYIYLENFGNVQKLTNAGGVFYKFEKRDFFSIKGFSGDTSMEVRFKPEVMDLTEDFLYSLFYFYHDGKPDLDTLKRREENLMRKVLERLYGKKC</sequence>
<proteinExistence type="predicted"/>
<dbReference type="AlphaFoldDB" id="A0AA97FE89"/>
<keyword evidence="2" id="KW-1185">Reference proteome</keyword>
<protein>
    <submittedName>
        <fullName evidence="1">Uncharacterized protein</fullName>
    </submittedName>
</protein>
<dbReference type="KEGG" id="mefw:F1737_07915"/>
<gene>
    <name evidence="1" type="ORF">F1737_07915</name>
</gene>